<dbReference type="Pfam" id="PF04932">
    <property type="entry name" value="Wzy_C"/>
    <property type="match status" value="1"/>
</dbReference>
<dbReference type="OrthoDB" id="1762823at2"/>
<dbReference type="GO" id="GO:0016020">
    <property type="term" value="C:membrane"/>
    <property type="evidence" value="ECO:0007669"/>
    <property type="project" value="UniProtKB-SubCell"/>
</dbReference>
<keyword evidence="3 5" id="KW-1133">Transmembrane helix</keyword>
<feature type="domain" description="O-antigen ligase-related" evidence="6">
    <location>
        <begin position="440"/>
        <end position="525"/>
    </location>
</feature>
<keyword evidence="2 5" id="KW-0812">Transmembrane</keyword>
<feature type="transmembrane region" description="Helical" evidence="5">
    <location>
        <begin position="287"/>
        <end position="306"/>
    </location>
</feature>
<feature type="transmembrane region" description="Helical" evidence="5">
    <location>
        <begin position="572"/>
        <end position="590"/>
    </location>
</feature>
<evidence type="ECO:0000256" key="3">
    <source>
        <dbReference type="ARBA" id="ARBA00022989"/>
    </source>
</evidence>
<evidence type="ECO:0000313" key="7">
    <source>
        <dbReference type="EMBL" id="SKA76662.1"/>
    </source>
</evidence>
<feature type="transmembrane region" description="Helical" evidence="5">
    <location>
        <begin position="89"/>
        <end position="108"/>
    </location>
</feature>
<dbReference type="InterPro" id="IPR007016">
    <property type="entry name" value="O-antigen_ligase-rel_domated"/>
</dbReference>
<keyword evidence="8" id="KW-1185">Reference proteome</keyword>
<accession>A0A1T4WH98</accession>
<evidence type="ECO:0000256" key="2">
    <source>
        <dbReference type="ARBA" id="ARBA00022692"/>
    </source>
</evidence>
<dbReference type="Proteomes" id="UP000190105">
    <property type="component" value="Unassembled WGS sequence"/>
</dbReference>
<dbReference type="RefSeq" id="WP_078695268.1">
    <property type="nucleotide sequence ID" value="NZ_FUYH01000001.1"/>
</dbReference>
<feature type="transmembrane region" description="Helical" evidence="5">
    <location>
        <begin position="238"/>
        <end position="255"/>
    </location>
</feature>
<evidence type="ECO:0000256" key="5">
    <source>
        <dbReference type="SAM" id="Phobius"/>
    </source>
</evidence>
<evidence type="ECO:0000256" key="1">
    <source>
        <dbReference type="ARBA" id="ARBA00004141"/>
    </source>
</evidence>
<dbReference type="InterPro" id="IPR051533">
    <property type="entry name" value="WaaL-like"/>
</dbReference>
<feature type="transmembrane region" description="Helical" evidence="5">
    <location>
        <begin position="514"/>
        <end position="535"/>
    </location>
</feature>
<dbReference type="AlphaFoldDB" id="A0A1T4WH98"/>
<keyword evidence="7" id="KW-0436">Ligase</keyword>
<evidence type="ECO:0000259" key="6">
    <source>
        <dbReference type="Pfam" id="PF04932"/>
    </source>
</evidence>
<organism evidence="7 8">
    <name type="scientific">Caloramator quimbayensis</name>
    <dbReference type="NCBI Taxonomy" id="1147123"/>
    <lineage>
        <taxon>Bacteria</taxon>
        <taxon>Bacillati</taxon>
        <taxon>Bacillota</taxon>
        <taxon>Clostridia</taxon>
        <taxon>Eubacteriales</taxon>
        <taxon>Clostridiaceae</taxon>
        <taxon>Caloramator</taxon>
    </lineage>
</organism>
<feature type="transmembrane region" description="Helical" evidence="5">
    <location>
        <begin position="261"/>
        <end position="280"/>
    </location>
</feature>
<feature type="transmembrane region" description="Helical" evidence="5">
    <location>
        <begin position="124"/>
        <end position="142"/>
    </location>
</feature>
<evidence type="ECO:0000256" key="4">
    <source>
        <dbReference type="ARBA" id="ARBA00023136"/>
    </source>
</evidence>
<dbReference type="PANTHER" id="PTHR37422">
    <property type="entry name" value="TEICHURONIC ACID BIOSYNTHESIS PROTEIN TUAE"/>
    <property type="match status" value="1"/>
</dbReference>
<evidence type="ECO:0000313" key="8">
    <source>
        <dbReference type="Proteomes" id="UP000190105"/>
    </source>
</evidence>
<feature type="transmembrane region" description="Helical" evidence="5">
    <location>
        <begin position="154"/>
        <end position="171"/>
    </location>
</feature>
<feature type="transmembrane region" description="Helical" evidence="5">
    <location>
        <begin position="547"/>
        <end position="566"/>
    </location>
</feature>
<feature type="transmembrane region" description="Helical" evidence="5">
    <location>
        <begin position="57"/>
        <end position="77"/>
    </location>
</feature>
<gene>
    <name evidence="7" type="ORF">SAMN05443428_101238</name>
</gene>
<protein>
    <submittedName>
        <fullName evidence="7">O-Antigen ligase</fullName>
    </submittedName>
</protein>
<dbReference type="PANTHER" id="PTHR37422:SF13">
    <property type="entry name" value="LIPOPOLYSACCHARIDE BIOSYNTHESIS PROTEIN PA4999-RELATED"/>
    <property type="match status" value="1"/>
</dbReference>
<proteinExistence type="predicted"/>
<dbReference type="EMBL" id="FUYH01000001">
    <property type="protein sequence ID" value="SKA76662.1"/>
    <property type="molecule type" value="Genomic_DNA"/>
</dbReference>
<reference evidence="8" key="1">
    <citation type="submission" date="2017-02" db="EMBL/GenBank/DDBJ databases">
        <authorList>
            <person name="Varghese N."/>
            <person name="Submissions S."/>
        </authorList>
    </citation>
    <scope>NUCLEOTIDE SEQUENCE [LARGE SCALE GENOMIC DNA]</scope>
    <source>
        <strain evidence="8">USBA 833</strain>
    </source>
</reference>
<feature type="transmembrane region" description="Helical" evidence="5">
    <location>
        <begin position="16"/>
        <end position="37"/>
    </location>
</feature>
<keyword evidence="4 5" id="KW-0472">Membrane</keyword>
<name>A0A1T4WH98_9CLOT</name>
<dbReference type="GO" id="GO:0016874">
    <property type="term" value="F:ligase activity"/>
    <property type="evidence" value="ECO:0007669"/>
    <property type="project" value="UniProtKB-KW"/>
</dbReference>
<sequence>MGKNNKKSRNNVKENIIFIIPICLILMIVPLIVRLKIVELNSDVAFFWTGSTNFDFFSYNKAKVFIFLVIAAVIINLFNKGFKLKSNKLLYIFSFTYILSVVISALLSKNKSVSLFGFPDRYEGVFALISYIIIMLLTYNLINSYKTIDSFLKCLYISAIIIGIIGLFQYFNMDFFNTQLGKRLIVPLSNSNLLEGLKFTLGERAVYGTLYHTNYVGSFMAILFPLTLSLAILHHNKYLKILFSLLSVLFLFNAITCHSRAGILGIIFSFVLLIILFRSYIIKHYRLFSIILVSSVILVIGANKVWNNYLFSKIGTLFSDAKNLVSNEQTKDNTLLKDISLDGKRLKINYNDAVLNFEIKNNTIFIYDDKNNELKYDMDFSNGKITIKDERYKDKDILFGLFDNKPLIQLQISTAKLYFIYDNDKFKILRNKGQYYEISKIEKLGFEGKENLGSARAYIWSRTFPLIKKSPVFGYGPDNFAMYFPQNDVVGKLNVYGDPYIIVDKAHNMYLQTLVNTGIISLISLIGIFLIYLIQSFKIYMKSKFETNYEIIGISVFLGICAYFIAALFNDSVVSVAPVFWILLGIGFGVNERVNN</sequence>
<comment type="subcellular location">
    <subcellularLocation>
        <location evidence="1">Membrane</location>
        <topology evidence="1">Multi-pass membrane protein</topology>
    </subcellularLocation>
</comment>
<dbReference type="STRING" id="1147123.SAMN05443428_101238"/>
<feature type="transmembrane region" description="Helical" evidence="5">
    <location>
        <begin position="215"/>
        <end position="233"/>
    </location>
</feature>